<proteinExistence type="predicted"/>
<dbReference type="EMBL" id="BGZK01000694">
    <property type="protein sequence ID" value="GBP56520.1"/>
    <property type="molecule type" value="Genomic_DNA"/>
</dbReference>
<dbReference type="AlphaFoldDB" id="A0A4C1X093"/>
<keyword evidence="2" id="KW-1185">Reference proteome</keyword>
<protein>
    <submittedName>
        <fullName evidence="1">Uncharacterized protein</fullName>
    </submittedName>
</protein>
<accession>A0A4C1X093</accession>
<dbReference type="Proteomes" id="UP000299102">
    <property type="component" value="Unassembled WGS sequence"/>
</dbReference>
<evidence type="ECO:0000313" key="1">
    <source>
        <dbReference type="EMBL" id="GBP56520.1"/>
    </source>
</evidence>
<gene>
    <name evidence="1" type="ORF">EVAR_42714_1</name>
</gene>
<name>A0A4C1X093_EUMVA</name>
<evidence type="ECO:0000313" key="2">
    <source>
        <dbReference type="Proteomes" id="UP000299102"/>
    </source>
</evidence>
<organism evidence="1 2">
    <name type="scientific">Eumeta variegata</name>
    <name type="common">Bagworm moth</name>
    <name type="synonym">Eumeta japonica</name>
    <dbReference type="NCBI Taxonomy" id="151549"/>
    <lineage>
        <taxon>Eukaryota</taxon>
        <taxon>Metazoa</taxon>
        <taxon>Ecdysozoa</taxon>
        <taxon>Arthropoda</taxon>
        <taxon>Hexapoda</taxon>
        <taxon>Insecta</taxon>
        <taxon>Pterygota</taxon>
        <taxon>Neoptera</taxon>
        <taxon>Endopterygota</taxon>
        <taxon>Lepidoptera</taxon>
        <taxon>Glossata</taxon>
        <taxon>Ditrysia</taxon>
        <taxon>Tineoidea</taxon>
        <taxon>Psychidae</taxon>
        <taxon>Oiketicinae</taxon>
        <taxon>Eumeta</taxon>
    </lineage>
</organism>
<sequence>MSTAQAPPLESLAGLKQLYRHLENSNDHTILNRRLNKELSVSADPSKAGVVKSMLAIGRRVTAFESANKKAAIMYATFRILSRPAAWGCRPRAWSP</sequence>
<reference evidence="1 2" key="1">
    <citation type="journal article" date="2019" name="Commun. Biol.">
        <title>The bagworm genome reveals a unique fibroin gene that provides high tensile strength.</title>
        <authorList>
            <person name="Kono N."/>
            <person name="Nakamura H."/>
            <person name="Ohtoshi R."/>
            <person name="Tomita M."/>
            <person name="Numata K."/>
            <person name="Arakawa K."/>
        </authorList>
    </citation>
    <scope>NUCLEOTIDE SEQUENCE [LARGE SCALE GENOMIC DNA]</scope>
</reference>
<comment type="caution">
    <text evidence="1">The sequence shown here is derived from an EMBL/GenBank/DDBJ whole genome shotgun (WGS) entry which is preliminary data.</text>
</comment>